<dbReference type="Gene3D" id="2.30.320.10">
    <property type="entry name" value="YwqG-like"/>
    <property type="match status" value="1"/>
</dbReference>
<sequence>MNAELFRRLHPLFSAFLTPETAGILLSLARPALRLVPGGSSAVHLGGRPLLPAGEPWPTVAGRPMEHLCTIDFAAMPPLDGLPTRGYASFYHSGVTPGAREGESPVDDGWRIYAHDLVPATPTVTAPPLAAGPWAVAPFWSLPSPLDPALGLLERARPGTLGSYRFLYDSWLDQVWADKAPRHQIGGWPVLLEADRPLGPPLSDAPPPVSKTLPRSEADRAVPVPTREPRTGQMVRPTECPRTVGQGAGGRAAPSLRDPLPSRFGSVCSPYATTSGVEDGRSRAAGSGRHASVMAAATAVAPPGGTATERPVACHSPGTFDGEASASSSAVCGGDRVRRGGDGRDPAFLFPRTPRRSVSVLPSNVHSVRLEEIRAAVVAARSERPESRRGADKEARAAAEARKAATRRLTERLRECLDTGRLVLQLDSDPGVGWFWGDPGSLFFAVRPDSGLESAWLTRHAL</sequence>
<dbReference type="Pfam" id="PF09234">
    <property type="entry name" value="DUF1963"/>
    <property type="match status" value="1"/>
</dbReference>
<dbReference type="InterPro" id="IPR015315">
    <property type="entry name" value="DUF1963"/>
</dbReference>
<reference evidence="2 3" key="1">
    <citation type="submission" date="2018-08" db="EMBL/GenBank/DDBJ databases">
        <title>Actinomadura jelena sp. nov., a novel Actinomycete isolated from soil in Chad.</title>
        <authorList>
            <person name="Shi L."/>
        </authorList>
    </citation>
    <scope>NUCLEOTIDE SEQUENCE [LARGE SCALE GENOMIC DNA]</scope>
    <source>
        <strain evidence="2 3">NEAU-G17</strain>
    </source>
</reference>
<dbReference type="RefSeq" id="WP_117356593.1">
    <property type="nucleotide sequence ID" value="NZ_QURH01000121.1"/>
</dbReference>
<proteinExistence type="predicted"/>
<dbReference type="Proteomes" id="UP000261811">
    <property type="component" value="Unassembled WGS sequence"/>
</dbReference>
<dbReference type="AlphaFoldDB" id="A0A372JQV5"/>
<dbReference type="OrthoDB" id="5244896at2"/>
<organism evidence="2 3">
    <name type="scientific">Actinomadura logoneensis</name>
    <dbReference type="NCBI Taxonomy" id="2293572"/>
    <lineage>
        <taxon>Bacteria</taxon>
        <taxon>Bacillati</taxon>
        <taxon>Actinomycetota</taxon>
        <taxon>Actinomycetes</taxon>
        <taxon>Streptosporangiales</taxon>
        <taxon>Thermomonosporaceae</taxon>
        <taxon>Actinomadura</taxon>
    </lineage>
</organism>
<dbReference type="SUPFAM" id="SSF103032">
    <property type="entry name" value="Hypothetical protein YwqG"/>
    <property type="match status" value="1"/>
</dbReference>
<gene>
    <name evidence="2" type="ORF">DZF91_06555</name>
</gene>
<keyword evidence="3" id="KW-1185">Reference proteome</keyword>
<evidence type="ECO:0000256" key="1">
    <source>
        <dbReference type="SAM" id="MobiDB-lite"/>
    </source>
</evidence>
<name>A0A372JQV5_9ACTN</name>
<dbReference type="EMBL" id="QURH01000121">
    <property type="protein sequence ID" value="RFU42425.1"/>
    <property type="molecule type" value="Genomic_DNA"/>
</dbReference>
<evidence type="ECO:0000313" key="3">
    <source>
        <dbReference type="Proteomes" id="UP000261811"/>
    </source>
</evidence>
<feature type="region of interest" description="Disordered" evidence="1">
    <location>
        <begin position="199"/>
        <end position="260"/>
    </location>
</feature>
<comment type="caution">
    <text evidence="2">The sequence shown here is derived from an EMBL/GenBank/DDBJ whole genome shotgun (WGS) entry which is preliminary data.</text>
</comment>
<evidence type="ECO:0000313" key="2">
    <source>
        <dbReference type="EMBL" id="RFU42425.1"/>
    </source>
</evidence>
<accession>A0A372JQV5</accession>
<dbReference type="InterPro" id="IPR035948">
    <property type="entry name" value="YwqG-like_sf"/>
</dbReference>
<protein>
    <submittedName>
        <fullName evidence="2">DUF1963 domain-containing protein</fullName>
    </submittedName>
</protein>
<feature type="compositionally biased region" description="Pro residues" evidence="1">
    <location>
        <begin position="199"/>
        <end position="209"/>
    </location>
</feature>